<feature type="compositionally biased region" description="Acidic residues" evidence="1">
    <location>
        <begin position="63"/>
        <end position="92"/>
    </location>
</feature>
<proteinExistence type="predicted"/>
<evidence type="ECO:0000313" key="2">
    <source>
        <dbReference type="EMBL" id="KAJ7386019.1"/>
    </source>
</evidence>
<feature type="region of interest" description="Disordered" evidence="1">
    <location>
        <begin position="59"/>
        <end position="92"/>
    </location>
</feature>
<name>A0A9W9ZU47_9CNID</name>
<feature type="compositionally biased region" description="Acidic residues" evidence="1">
    <location>
        <begin position="384"/>
        <end position="423"/>
    </location>
</feature>
<feature type="region of interest" description="Disordered" evidence="1">
    <location>
        <begin position="347"/>
        <end position="429"/>
    </location>
</feature>
<feature type="compositionally biased region" description="Basic and acidic residues" evidence="1">
    <location>
        <begin position="141"/>
        <end position="150"/>
    </location>
</feature>
<evidence type="ECO:0000256" key="1">
    <source>
        <dbReference type="SAM" id="MobiDB-lite"/>
    </source>
</evidence>
<accession>A0A9W9ZU47</accession>
<feature type="compositionally biased region" description="Gly residues" evidence="1">
    <location>
        <begin position="123"/>
        <end position="140"/>
    </location>
</feature>
<feature type="compositionally biased region" description="Basic and acidic residues" evidence="1">
    <location>
        <begin position="306"/>
        <end position="316"/>
    </location>
</feature>
<reference evidence="2" key="1">
    <citation type="submission" date="2023-01" db="EMBL/GenBank/DDBJ databases">
        <title>Genome assembly of the deep-sea coral Lophelia pertusa.</title>
        <authorList>
            <person name="Herrera S."/>
            <person name="Cordes E."/>
        </authorList>
    </citation>
    <scope>NUCLEOTIDE SEQUENCE</scope>
    <source>
        <strain evidence="2">USNM1676648</strain>
        <tissue evidence="2">Polyp</tissue>
    </source>
</reference>
<gene>
    <name evidence="2" type="ORF">OS493_012352</name>
</gene>
<feature type="compositionally biased region" description="Polar residues" evidence="1">
    <location>
        <begin position="365"/>
        <end position="382"/>
    </location>
</feature>
<feature type="compositionally biased region" description="Basic residues" evidence="1">
    <location>
        <begin position="151"/>
        <end position="172"/>
    </location>
</feature>
<keyword evidence="3" id="KW-1185">Reference proteome</keyword>
<comment type="caution">
    <text evidence="2">The sequence shown here is derived from an EMBL/GenBank/DDBJ whole genome shotgun (WGS) entry which is preliminary data.</text>
</comment>
<feature type="region of interest" description="Disordered" evidence="1">
    <location>
        <begin position="306"/>
        <end position="333"/>
    </location>
</feature>
<evidence type="ECO:0000313" key="3">
    <source>
        <dbReference type="Proteomes" id="UP001163046"/>
    </source>
</evidence>
<sequence>MEQCALKCADLLGVLNEKMFKENLKPVTIKTEDYAEVMNGLLLEIQDGLLKAENGLRVKAGEDGGDEDGDGGDEDGDGCDGDGDDGDSDDSVDDGLSVAKVIVVSGSMVGNGNVVVVGSGGAKVGGGEANGGEEANGGGKEVGEEGERHLSSKKKKTKKITKKRRADKRKLKEAKHYKSIQCPLCKKLTVHLARHIHTIHVKKNERIPALRVTSLVQIAKHGDNVRAGAVLRSTKGGAQKVYKRRKEICPLCESVTHYLTTHLTRSHNLKKEDSRYHAALKLARLYRGRTQEMRLDANVYKKSRKIPRELTDKSEESDVEPQPSTSKKNIGLEVLMKGMPLIEDESDEEFHLSESSDEDIVKPTPTKTRSVIQTRKSGSQNVELQEESEHEEDEDAEGGNYEEEGGSDDDEEEEEEDDDEVDNFDTLKAYYTEGNPKTIREKLLKLFYDYLSNILGGL</sequence>
<dbReference type="AlphaFoldDB" id="A0A9W9ZU47"/>
<dbReference type="EMBL" id="MU825878">
    <property type="protein sequence ID" value="KAJ7386019.1"/>
    <property type="molecule type" value="Genomic_DNA"/>
</dbReference>
<protein>
    <submittedName>
        <fullName evidence="2">Uncharacterized protein</fullName>
    </submittedName>
</protein>
<dbReference type="Proteomes" id="UP001163046">
    <property type="component" value="Unassembled WGS sequence"/>
</dbReference>
<feature type="region of interest" description="Disordered" evidence="1">
    <location>
        <begin position="123"/>
        <end position="172"/>
    </location>
</feature>
<organism evidence="2 3">
    <name type="scientific">Desmophyllum pertusum</name>
    <dbReference type="NCBI Taxonomy" id="174260"/>
    <lineage>
        <taxon>Eukaryota</taxon>
        <taxon>Metazoa</taxon>
        <taxon>Cnidaria</taxon>
        <taxon>Anthozoa</taxon>
        <taxon>Hexacorallia</taxon>
        <taxon>Scleractinia</taxon>
        <taxon>Caryophylliina</taxon>
        <taxon>Caryophylliidae</taxon>
        <taxon>Desmophyllum</taxon>
    </lineage>
</organism>